<dbReference type="PANTHER" id="PTHR22801:SF63">
    <property type="entry name" value="C-TYPE LECTIN DOMAIN-CONTAINING PROTEIN"/>
    <property type="match status" value="1"/>
</dbReference>
<gene>
    <name evidence="2" type="ORF">OEZ85_004464</name>
</gene>
<dbReference type="InterPro" id="IPR050801">
    <property type="entry name" value="Ca-Dep_Lectins_ImmuneDev"/>
</dbReference>
<reference evidence="2 3" key="1">
    <citation type="submission" date="2023-05" db="EMBL/GenBank/DDBJ databases">
        <title>A 100% complete, gapless, phased diploid assembly of the Scenedesmus obliquus UTEX 3031 genome.</title>
        <authorList>
            <person name="Biondi T.C."/>
            <person name="Hanschen E.R."/>
            <person name="Kwon T."/>
            <person name="Eng W."/>
            <person name="Kruse C.P.S."/>
            <person name="Koehler S.I."/>
            <person name="Kunde Y."/>
            <person name="Gleasner C.D."/>
            <person name="You Mak K.T."/>
            <person name="Polle J."/>
            <person name="Hovde B.T."/>
            <person name="Starkenburg S.R."/>
        </authorList>
    </citation>
    <scope>NUCLEOTIDE SEQUENCE [LARGE SCALE GENOMIC DNA]</scope>
    <source>
        <strain evidence="2 3">DOE0152z</strain>
    </source>
</reference>
<name>A0ABY8UKT2_TETOB</name>
<dbReference type="InterPro" id="IPR016186">
    <property type="entry name" value="C-type_lectin-like/link_sf"/>
</dbReference>
<keyword evidence="3" id="KW-1185">Reference proteome</keyword>
<feature type="domain" description="C-type lectin" evidence="1">
    <location>
        <begin position="201"/>
        <end position="300"/>
    </location>
</feature>
<accession>A0ABY8UKT2</accession>
<dbReference type="EMBL" id="CP126221">
    <property type="protein sequence ID" value="WIA22123.1"/>
    <property type="molecule type" value="Genomic_DNA"/>
</dbReference>
<dbReference type="PROSITE" id="PS50041">
    <property type="entry name" value="C_TYPE_LECTIN_2"/>
    <property type="match status" value="1"/>
</dbReference>
<dbReference type="Gene3D" id="3.10.100.10">
    <property type="entry name" value="Mannose-Binding Protein A, subunit A"/>
    <property type="match status" value="1"/>
</dbReference>
<evidence type="ECO:0000259" key="1">
    <source>
        <dbReference type="PROSITE" id="PS50041"/>
    </source>
</evidence>
<dbReference type="SMART" id="SM00034">
    <property type="entry name" value="CLECT"/>
    <property type="match status" value="1"/>
</dbReference>
<dbReference type="InterPro" id="IPR016187">
    <property type="entry name" value="CTDL_fold"/>
</dbReference>
<dbReference type="Proteomes" id="UP001244341">
    <property type="component" value="Chromosome 14b"/>
</dbReference>
<sequence>MFNTAPRMTNAGQLSFAPAPNAYGTTTCNVTLVDSGGARSAGVPLTVVITPVNDPPTFTAGAAISAPANPGTYTVSGWASNISRGPNEDNFETGSLTFSVTGCTNTSGMMNDIPSVSTSGAVTYRVNVNNDNQLRTSTCQVALVDSTGVSSTRATLAISQTRCLANAAFIQRFGRCEFYTPVSIASRPGVEFAVFSLELWWDEADKVCMTIGKRLVKLTDPTMETQLHAAASNIAGSQYWIGLSDLGTEGSWRWTDNSLLSTSPWSSVGGPWRTGFPRANDRVNSCALKTSTKWIDANCSPTQAGNGFVCA</sequence>
<dbReference type="SUPFAM" id="SSF56436">
    <property type="entry name" value="C-type lectin-like"/>
    <property type="match status" value="1"/>
</dbReference>
<proteinExistence type="predicted"/>
<evidence type="ECO:0000313" key="3">
    <source>
        <dbReference type="Proteomes" id="UP001244341"/>
    </source>
</evidence>
<dbReference type="InterPro" id="IPR001304">
    <property type="entry name" value="C-type_lectin-like"/>
</dbReference>
<dbReference type="CDD" id="cd00037">
    <property type="entry name" value="CLECT"/>
    <property type="match status" value="1"/>
</dbReference>
<dbReference type="PANTHER" id="PTHR22801">
    <property type="entry name" value="LITHOSTATHINE"/>
    <property type="match status" value="1"/>
</dbReference>
<organism evidence="2 3">
    <name type="scientific">Tetradesmus obliquus</name>
    <name type="common">Green alga</name>
    <name type="synonym">Acutodesmus obliquus</name>
    <dbReference type="NCBI Taxonomy" id="3088"/>
    <lineage>
        <taxon>Eukaryota</taxon>
        <taxon>Viridiplantae</taxon>
        <taxon>Chlorophyta</taxon>
        <taxon>core chlorophytes</taxon>
        <taxon>Chlorophyceae</taxon>
        <taxon>CS clade</taxon>
        <taxon>Sphaeropleales</taxon>
        <taxon>Scenedesmaceae</taxon>
        <taxon>Tetradesmus</taxon>
    </lineage>
</organism>
<dbReference type="Pfam" id="PF00059">
    <property type="entry name" value="Lectin_C"/>
    <property type="match status" value="1"/>
</dbReference>
<evidence type="ECO:0000313" key="2">
    <source>
        <dbReference type="EMBL" id="WIA22123.1"/>
    </source>
</evidence>
<protein>
    <recommendedName>
        <fullName evidence="1">C-type lectin domain-containing protein</fullName>
    </recommendedName>
</protein>